<name>A0A0B4CZG6_9CAUL</name>
<proteinExistence type="predicted"/>
<evidence type="ECO:0000313" key="1">
    <source>
        <dbReference type="EMBL" id="KIC59771.1"/>
    </source>
</evidence>
<dbReference type="EMBL" id="JWSY01000005">
    <property type="protein sequence ID" value="KIC59771.1"/>
    <property type="molecule type" value="Genomic_DNA"/>
</dbReference>
<sequence>MSQTPTAAEQYQNLVTQEAGLLTGKARLLEQLETTNTQLTAVRAALQGAQLGFTVAQEAVDKPASTDTDPAPEKE</sequence>
<dbReference type="AlphaFoldDB" id="A0A0B4CZG6"/>
<dbReference type="RefSeq" id="WP_039244812.1">
    <property type="nucleotide sequence ID" value="NZ_JWSY01000005.1"/>
</dbReference>
<reference evidence="1 2" key="1">
    <citation type="submission" date="2014-12" db="EMBL/GenBank/DDBJ databases">
        <title>Genome sequencing of Brevundimonas nasdae TPW30.</title>
        <authorList>
            <person name="Tan P.W."/>
            <person name="Chan K.-G."/>
        </authorList>
    </citation>
    <scope>NUCLEOTIDE SEQUENCE [LARGE SCALE GENOMIC DNA]</scope>
    <source>
        <strain evidence="1 2">TPW30</strain>
    </source>
</reference>
<evidence type="ECO:0000313" key="2">
    <source>
        <dbReference type="Proteomes" id="UP000031166"/>
    </source>
</evidence>
<accession>A0A0B4CZG6</accession>
<comment type="caution">
    <text evidence="1">The sequence shown here is derived from an EMBL/GenBank/DDBJ whole genome shotgun (WGS) entry which is preliminary data.</text>
</comment>
<gene>
    <name evidence="1" type="ORF">RM53_05045</name>
</gene>
<dbReference type="Proteomes" id="UP000031166">
    <property type="component" value="Unassembled WGS sequence"/>
</dbReference>
<protein>
    <submittedName>
        <fullName evidence="1">Uncharacterized protein</fullName>
    </submittedName>
</protein>
<organism evidence="1 2">
    <name type="scientific">Brevundimonas nasdae</name>
    <dbReference type="NCBI Taxonomy" id="172043"/>
    <lineage>
        <taxon>Bacteria</taxon>
        <taxon>Pseudomonadati</taxon>
        <taxon>Pseudomonadota</taxon>
        <taxon>Alphaproteobacteria</taxon>
        <taxon>Caulobacterales</taxon>
        <taxon>Caulobacteraceae</taxon>
        <taxon>Brevundimonas</taxon>
    </lineage>
</organism>
<dbReference type="STRING" id="172043.RM53_05045"/>